<evidence type="ECO:0000313" key="2">
    <source>
        <dbReference type="EMBL" id="MRX66814.1"/>
    </source>
</evidence>
<dbReference type="PANTHER" id="PTHR37692:SF1">
    <property type="entry name" value="DUF420 DOMAIN-CONTAINING PROTEIN"/>
    <property type="match status" value="1"/>
</dbReference>
<dbReference type="RefSeq" id="WP_142450407.1">
    <property type="nucleotide sequence ID" value="NZ_FXTA01000002.1"/>
</dbReference>
<dbReference type="Pfam" id="PF04238">
    <property type="entry name" value="DUF420"/>
    <property type="match status" value="1"/>
</dbReference>
<dbReference type="InterPro" id="IPR007352">
    <property type="entry name" value="DUF420"/>
</dbReference>
<evidence type="ECO:0000313" key="4">
    <source>
        <dbReference type="Proteomes" id="UP000317289"/>
    </source>
</evidence>
<evidence type="ECO:0000256" key="1">
    <source>
        <dbReference type="SAM" id="Phobius"/>
    </source>
</evidence>
<accession>A0A521CMZ3</accession>
<evidence type="ECO:0000313" key="3">
    <source>
        <dbReference type="EMBL" id="SMO60817.1"/>
    </source>
</evidence>
<dbReference type="PANTHER" id="PTHR37692">
    <property type="entry name" value="HYPOTHETICAL MEMBRANE SPANNING PROTEIN"/>
    <property type="match status" value="1"/>
</dbReference>
<keyword evidence="5" id="KW-1185">Reference proteome</keyword>
<dbReference type="AlphaFoldDB" id="A0A521CMZ3"/>
<keyword evidence="1" id="KW-0472">Membrane</keyword>
<dbReference type="Proteomes" id="UP000317289">
    <property type="component" value="Unassembled WGS sequence"/>
</dbReference>
<name>A0A521CMZ3_9FLAO</name>
<gene>
    <name evidence="2" type="ORF">GJU42_02420</name>
    <name evidence="3" type="ORF">SAMN06265349_102733</name>
</gene>
<evidence type="ECO:0000313" key="5">
    <source>
        <dbReference type="Proteomes" id="UP000468990"/>
    </source>
</evidence>
<protein>
    <submittedName>
        <fullName evidence="2">DUF420 domain-containing protein</fullName>
    </submittedName>
    <submittedName>
        <fullName evidence="3">Putative membrane protein</fullName>
    </submittedName>
</protein>
<feature type="transmembrane region" description="Helical" evidence="1">
    <location>
        <begin position="128"/>
        <end position="153"/>
    </location>
</feature>
<feature type="transmembrane region" description="Helical" evidence="1">
    <location>
        <begin position="12"/>
        <end position="29"/>
    </location>
</feature>
<dbReference type="Proteomes" id="UP000468990">
    <property type="component" value="Unassembled WGS sequence"/>
</dbReference>
<proteinExistence type="predicted"/>
<sequence length="194" mass="21545">MEDNSIEKKYNKFIIAVSIIIPVVVAILFGVKLKDFGYNVEPLSMLPPVYATINGITAVVLIAAVMAIKNGKRLLHERLMTFAIALSVAFLVMYVAYHMTADSTKFGDLNHDGILDAVESAKVGSLRLVYFVILITHILLSIAIIPLVLISYVRALGQQFDRHKKIAKITFPIWLYVAVTGVVVFLMISPYYAN</sequence>
<keyword evidence="1" id="KW-1133">Transmembrane helix</keyword>
<dbReference type="EMBL" id="FXTA01000002">
    <property type="protein sequence ID" value="SMO60817.1"/>
    <property type="molecule type" value="Genomic_DNA"/>
</dbReference>
<feature type="transmembrane region" description="Helical" evidence="1">
    <location>
        <begin position="173"/>
        <end position="193"/>
    </location>
</feature>
<dbReference type="EMBL" id="WKKG01000001">
    <property type="protein sequence ID" value="MRX66814.1"/>
    <property type="molecule type" value="Genomic_DNA"/>
</dbReference>
<feature type="transmembrane region" description="Helical" evidence="1">
    <location>
        <begin position="49"/>
        <end position="67"/>
    </location>
</feature>
<feature type="transmembrane region" description="Helical" evidence="1">
    <location>
        <begin position="79"/>
        <end position="97"/>
    </location>
</feature>
<dbReference type="OrthoDB" id="9811380at2"/>
<organism evidence="3 4">
    <name type="scientific">Flavobacterium resistens</name>
    <dbReference type="NCBI Taxonomy" id="443612"/>
    <lineage>
        <taxon>Bacteria</taxon>
        <taxon>Pseudomonadati</taxon>
        <taxon>Bacteroidota</taxon>
        <taxon>Flavobacteriia</taxon>
        <taxon>Flavobacteriales</taxon>
        <taxon>Flavobacteriaceae</taxon>
        <taxon>Flavobacterium</taxon>
    </lineage>
</organism>
<keyword evidence="1" id="KW-0812">Transmembrane</keyword>
<reference evidence="3 4" key="1">
    <citation type="submission" date="2017-05" db="EMBL/GenBank/DDBJ databases">
        <authorList>
            <person name="Varghese N."/>
            <person name="Submissions S."/>
        </authorList>
    </citation>
    <scope>NUCLEOTIDE SEQUENCE [LARGE SCALE GENOMIC DNA]</scope>
    <source>
        <strain evidence="3 4">DSM 19382</strain>
    </source>
</reference>
<reference evidence="2 5" key="2">
    <citation type="submission" date="2019-11" db="EMBL/GenBank/DDBJ databases">
        <title>Flavobacterium resistens genome.</title>
        <authorList>
            <person name="Wilson V.M."/>
            <person name="Newman J.D."/>
        </authorList>
    </citation>
    <scope>NUCLEOTIDE SEQUENCE [LARGE SCALE GENOMIC DNA]</scope>
    <source>
        <strain evidence="2 5">DSM 19382</strain>
    </source>
</reference>